<dbReference type="PANTHER" id="PTHR41349">
    <property type="match status" value="1"/>
</dbReference>
<dbReference type="PANTHER" id="PTHR41349:SF1">
    <property type="entry name" value="PROTEIN CBG08683"/>
    <property type="match status" value="1"/>
</dbReference>
<gene>
    <name evidence="3" type="ORF">TTRE_0000094001</name>
</gene>
<dbReference type="OrthoDB" id="276515at2759"/>
<evidence type="ECO:0000313" key="4">
    <source>
        <dbReference type="Proteomes" id="UP000030665"/>
    </source>
</evidence>
<name>A0A077YZ15_TRITR</name>
<evidence type="ECO:0000259" key="2">
    <source>
        <dbReference type="Pfam" id="PF03372"/>
    </source>
</evidence>
<sequence>MSSQFVFTMSCLLVGWSLGLVTESHTREHWKPSQSQSIVIMTFNIWNSGANVEDGLFKIAKHILYVYPDIVALQEVMATGFLNIILRHLGPEWTAAEANDSYPDVAILTRHKIVSWSDWVADGHAWPAGYMWAHIRISRLEGHYLVNFWNVHLDWRDYGPYAACNKLVTKAEQIDAGEWGTGRPDFGRAQQISLLVNSKAFVQHLSESNTVPLFLAGDLNSPSHLDWTRDTKWKNCDWVYAWPTTLQLIKVGLKDSYREIYPNPLTQPGLTWSTVRKGQEGWNGTIPEPQERIDMIFYKSSVWYPTQVVVYNGYKNIVPYPDHYKNDWPSDHYAVVAQFSNAMSNYLKSSYSK</sequence>
<accession>A0A077YZ15</accession>
<dbReference type="STRING" id="36087.A0A077YZ15"/>
<dbReference type="Pfam" id="PF03372">
    <property type="entry name" value="Exo_endo_phos"/>
    <property type="match status" value="1"/>
</dbReference>
<proteinExistence type="predicted"/>
<organism evidence="3 4">
    <name type="scientific">Trichuris trichiura</name>
    <name type="common">Whipworm</name>
    <name type="synonym">Trichocephalus trichiurus</name>
    <dbReference type="NCBI Taxonomy" id="36087"/>
    <lineage>
        <taxon>Eukaryota</taxon>
        <taxon>Metazoa</taxon>
        <taxon>Ecdysozoa</taxon>
        <taxon>Nematoda</taxon>
        <taxon>Enoplea</taxon>
        <taxon>Dorylaimia</taxon>
        <taxon>Trichinellida</taxon>
        <taxon>Trichuridae</taxon>
        <taxon>Trichuris</taxon>
    </lineage>
</organism>
<dbReference type="EMBL" id="HG805829">
    <property type="protein sequence ID" value="CDW52678.1"/>
    <property type="molecule type" value="Genomic_DNA"/>
</dbReference>
<dbReference type="InterPro" id="IPR005135">
    <property type="entry name" value="Endo/exonuclease/phosphatase"/>
</dbReference>
<feature type="chain" id="PRO_5001728325" evidence="1">
    <location>
        <begin position="20"/>
        <end position="353"/>
    </location>
</feature>
<dbReference type="AlphaFoldDB" id="A0A077YZ15"/>
<keyword evidence="1" id="KW-0732">Signal</keyword>
<dbReference type="GO" id="GO:0003824">
    <property type="term" value="F:catalytic activity"/>
    <property type="evidence" value="ECO:0007669"/>
    <property type="project" value="InterPro"/>
</dbReference>
<dbReference type="InterPro" id="IPR036691">
    <property type="entry name" value="Endo/exonu/phosph_ase_sf"/>
</dbReference>
<evidence type="ECO:0000313" key="3">
    <source>
        <dbReference type="EMBL" id="CDW52678.1"/>
    </source>
</evidence>
<dbReference type="Proteomes" id="UP000030665">
    <property type="component" value="Unassembled WGS sequence"/>
</dbReference>
<reference evidence="3" key="1">
    <citation type="submission" date="2014-01" db="EMBL/GenBank/DDBJ databases">
        <authorList>
            <person name="Aslett M."/>
        </authorList>
    </citation>
    <scope>NUCLEOTIDE SEQUENCE</scope>
</reference>
<evidence type="ECO:0000256" key="1">
    <source>
        <dbReference type="SAM" id="SignalP"/>
    </source>
</evidence>
<dbReference type="Gene3D" id="3.60.10.10">
    <property type="entry name" value="Endonuclease/exonuclease/phosphatase"/>
    <property type="match status" value="1"/>
</dbReference>
<feature type="domain" description="Endonuclease/exonuclease/phosphatase" evidence="2">
    <location>
        <begin position="41"/>
        <end position="332"/>
    </location>
</feature>
<dbReference type="SUPFAM" id="SSF56219">
    <property type="entry name" value="DNase I-like"/>
    <property type="match status" value="1"/>
</dbReference>
<feature type="signal peptide" evidence="1">
    <location>
        <begin position="1"/>
        <end position="19"/>
    </location>
</feature>
<protein>
    <submittedName>
        <fullName evidence="3">Exo endo phos domain containing protein</fullName>
    </submittedName>
</protein>
<keyword evidence="4" id="KW-1185">Reference proteome</keyword>
<reference evidence="3" key="2">
    <citation type="submission" date="2014-03" db="EMBL/GenBank/DDBJ databases">
        <title>The whipworm genome and dual-species transcriptomics of an intimate host-pathogen interaction.</title>
        <authorList>
            <person name="Foth B.J."/>
            <person name="Tsai I.J."/>
            <person name="Reid A.J."/>
            <person name="Bancroft A.J."/>
            <person name="Nichol S."/>
            <person name="Tracey A."/>
            <person name="Holroyd N."/>
            <person name="Cotton J.A."/>
            <person name="Stanley E.J."/>
            <person name="Zarowiecki M."/>
            <person name="Liu J.Z."/>
            <person name="Huckvale T."/>
            <person name="Cooper P.J."/>
            <person name="Grencis R.K."/>
            <person name="Berriman M."/>
        </authorList>
    </citation>
    <scope>NUCLEOTIDE SEQUENCE [LARGE SCALE GENOMIC DNA]</scope>
</reference>